<proteinExistence type="predicted"/>
<evidence type="ECO:0000313" key="2">
    <source>
        <dbReference type="EMBL" id="ABO08933.1"/>
    </source>
</evidence>
<dbReference type="Gene3D" id="3.90.20.10">
    <property type="match status" value="1"/>
</dbReference>
<dbReference type="Proteomes" id="UP000001431">
    <property type="component" value="Chromosome"/>
</dbReference>
<evidence type="ECO:0000313" key="3">
    <source>
        <dbReference type="Proteomes" id="UP000001431"/>
    </source>
</evidence>
<feature type="transmembrane region" description="Helical" evidence="1">
    <location>
        <begin position="12"/>
        <end position="30"/>
    </location>
</feature>
<keyword evidence="1" id="KW-0472">Membrane</keyword>
<name>A3MWB6_PYRCJ</name>
<sequence>MGQLCRCRGGVARGLGVGASYGGLPAFGLLGAGGVEKFLSLCGGVSVDEVWIALFGLLATVVAQIVGLAYWLGRKFATIDERFEEVDMRFKAVERQIADLRAEMDKRFAEVDRRFAEFRGDADRRFQAVERQIVELRGDVERRFTELKGDVDRRFTELREEMDKRFAELRGEMDRRFAEFRGEVERRFQGVEKRIEELGEELRGEIRRSSESVLSAAVAMNTFVVDFVALKGLFTEGERDFAKAQLRAIAGVAAPNPVSREELEFIKAVFSKPDEEISFEELDKALDILWRWFLETYKVEVFRAYLYAYMIKASLYFERLKKKKEGGGGPGATA</sequence>
<dbReference type="STRING" id="410359.Pcal_1514"/>
<protein>
    <recommendedName>
        <fullName evidence="4">PaREP5ab</fullName>
    </recommendedName>
</protein>
<evidence type="ECO:0000256" key="1">
    <source>
        <dbReference type="SAM" id="Phobius"/>
    </source>
</evidence>
<dbReference type="eggNOG" id="arCOG03876">
    <property type="taxonomic scope" value="Archaea"/>
</dbReference>
<gene>
    <name evidence="2" type="ordered locus">Pcal_1514</name>
</gene>
<keyword evidence="1" id="KW-0812">Transmembrane</keyword>
<reference evidence="2" key="1">
    <citation type="submission" date="2007-02" db="EMBL/GenBank/DDBJ databases">
        <title>Complete sequence of Pyrobaculum calidifontis JCM 11548.</title>
        <authorList>
            <consortium name="US DOE Joint Genome Institute"/>
            <person name="Copeland A."/>
            <person name="Lucas S."/>
            <person name="Lapidus A."/>
            <person name="Barry K."/>
            <person name="Glavina del Rio T."/>
            <person name="Dalin E."/>
            <person name="Tice H."/>
            <person name="Pitluck S."/>
            <person name="Chain P."/>
            <person name="Malfatti S."/>
            <person name="Shin M."/>
            <person name="Vergez L."/>
            <person name="Schmutz J."/>
            <person name="Larimer F."/>
            <person name="Land M."/>
            <person name="Hauser L."/>
            <person name="Kyrpides N."/>
            <person name="Mikhailova N."/>
            <person name="Cozen A.E."/>
            <person name="Fitz-Gibbon S.T."/>
            <person name="House C.H."/>
            <person name="Saltikov C."/>
            <person name="Lowe T.M."/>
            <person name="Richardson P."/>
        </authorList>
    </citation>
    <scope>NUCLEOTIDE SEQUENCE [LARGE SCALE GENOMIC DNA]</scope>
    <source>
        <strain evidence="2">JCM 11548</strain>
    </source>
</reference>
<dbReference type="EMBL" id="CP000561">
    <property type="protein sequence ID" value="ABO08933.1"/>
    <property type="molecule type" value="Genomic_DNA"/>
</dbReference>
<feature type="transmembrane region" description="Helical" evidence="1">
    <location>
        <begin position="50"/>
        <end position="72"/>
    </location>
</feature>
<dbReference type="KEGG" id="pcl:Pcal_1514"/>
<organism evidence="2 3">
    <name type="scientific">Pyrobaculum calidifontis (strain DSM 21063 / JCM 11548 / VA1)</name>
    <dbReference type="NCBI Taxonomy" id="410359"/>
    <lineage>
        <taxon>Archaea</taxon>
        <taxon>Thermoproteota</taxon>
        <taxon>Thermoprotei</taxon>
        <taxon>Thermoproteales</taxon>
        <taxon>Thermoproteaceae</taxon>
        <taxon>Pyrobaculum</taxon>
    </lineage>
</organism>
<dbReference type="HOGENOM" id="CLU_084123_0_0_2"/>
<dbReference type="Gene3D" id="1.20.120.20">
    <property type="entry name" value="Apolipoprotein"/>
    <property type="match status" value="1"/>
</dbReference>
<dbReference type="SUPFAM" id="SSF58113">
    <property type="entry name" value="Apolipoprotein A-I"/>
    <property type="match status" value="1"/>
</dbReference>
<accession>A3MWB6</accession>
<dbReference type="AlphaFoldDB" id="A3MWB6"/>
<evidence type="ECO:0008006" key="4">
    <source>
        <dbReference type="Google" id="ProtNLM"/>
    </source>
</evidence>
<keyword evidence="1" id="KW-1133">Transmembrane helix</keyword>
<keyword evidence="3" id="KW-1185">Reference proteome</keyword>